<dbReference type="GO" id="GO:0003913">
    <property type="term" value="F:DNA photolyase activity"/>
    <property type="evidence" value="ECO:0007669"/>
    <property type="project" value="TreeGrafter"/>
</dbReference>
<dbReference type="GO" id="GO:1904047">
    <property type="term" value="F:S-adenosyl-L-methionine binding"/>
    <property type="evidence" value="ECO:0007669"/>
    <property type="project" value="TreeGrafter"/>
</dbReference>
<dbReference type="GO" id="GO:0042601">
    <property type="term" value="C:endospore-forming forespore"/>
    <property type="evidence" value="ECO:0007669"/>
    <property type="project" value="TreeGrafter"/>
</dbReference>
<dbReference type="InterPro" id="IPR049539">
    <property type="entry name" value="SPL"/>
</dbReference>
<proteinExistence type="predicted"/>
<dbReference type="Gene3D" id="3.80.30.30">
    <property type="match status" value="1"/>
</dbReference>
<dbReference type="Proteomes" id="UP000298602">
    <property type="component" value="Chromosome"/>
</dbReference>
<protein>
    <submittedName>
        <fullName evidence="1">DNA photolyase</fullName>
    </submittedName>
</protein>
<keyword evidence="2" id="KW-1185">Reference proteome</keyword>
<dbReference type="InterPro" id="IPR058240">
    <property type="entry name" value="rSAM_sf"/>
</dbReference>
<dbReference type="AlphaFoldDB" id="A0A4P8L424"/>
<sequence>MSPFCVSPPKKVMVEASVLDGTLVSALRRNLPDAAFQVWDKVPQTTEFDPGRLDVIQYRGRFLRPCPGTRNYLCCGYQILHFGTQCSLDCSYCILQAYLQEPNLRLFGNTGDLLREADEVLRRNPETLYRVGTGEFTDSLLLDLWTEFSRLVVPYFAGRPNAVLELKTKTPFVRNLEGLDHGGNTIVAWSLNAEAVCRREEPRAASLSRRLEAARRVADWGYRLAFHFDPMIVHPGWREGYLEVLHRLFDAVDPAAVVWISLGAFRFMPSLKPVLQSRHPHTKIASGEFIRGLDGKMRYFRDIRVELYAPMVDAIRRIDPSLCVYLCMESPDIWRETFGFSPEDRGGLPRMLDRAVQDRMGIGTACRRSAGEQREVLSGREGVLDGIYSSGT</sequence>
<dbReference type="Gene3D" id="3.40.50.12110">
    <property type="match status" value="1"/>
</dbReference>
<organism evidence="1 2">
    <name type="scientific">Desulfoglaeba alkanexedens ALDC</name>
    <dbReference type="NCBI Taxonomy" id="980445"/>
    <lineage>
        <taxon>Bacteria</taxon>
        <taxon>Pseudomonadati</taxon>
        <taxon>Thermodesulfobacteriota</taxon>
        <taxon>Syntrophobacteria</taxon>
        <taxon>Syntrophobacterales</taxon>
        <taxon>Syntrophobacteraceae</taxon>
        <taxon>Desulfoglaeba</taxon>
    </lineage>
</organism>
<dbReference type="GO" id="GO:0051539">
    <property type="term" value="F:4 iron, 4 sulfur cluster binding"/>
    <property type="evidence" value="ECO:0007669"/>
    <property type="project" value="TreeGrafter"/>
</dbReference>
<dbReference type="OrthoDB" id="368646at2"/>
<dbReference type="EMBL" id="CP040098">
    <property type="protein sequence ID" value="QCQ22473.1"/>
    <property type="molecule type" value="Genomic_DNA"/>
</dbReference>
<reference evidence="1 2" key="2">
    <citation type="submission" date="2019-05" db="EMBL/GenBank/DDBJ databases">
        <authorList>
            <person name="Suflita J.M."/>
            <person name="Marks C.R."/>
        </authorList>
    </citation>
    <scope>NUCLEOTIDE SEQUENCE [LARGE SCALE GENOMIC DNA]</scope>
    <source>
        <strain evidence="1 2">ALDC</strain>
    </source>
</reference>
<keyword evidence="1" id="KW-0456">Lyase</keyword>
<dbReference type="PANTHER" id="PTHR37822">
    <property type="entry name" value="SPORE PHOTOPRODUCT LYASE-RELATED"/>
    <property type="match status" value="1"/>
</dbReference>
<name>A0A4P8L424_9BACT</name>
<dbReference type="KEGG" id="dax:FDQ92_10045"/>
<dbReference type="Pfam" id="PF20903">
    <property type="entry name" value="SPL"/>
    <property type="match status" value="1"/>
</dbReference>
<evidence type="ECO:0000313" key="2">
    <source>
        <dbReference type="Proteomes" id="UP000298602"/>
    </source>
</evidence>
<reference evidence="1 2" key="1">
    <citation type="submission" date="2019-05" db="EMBL/GenBank/DDBJ databases">
        <title>The Complete Genome Sequence of the n-alkane-degrading Desulfoglaeba alkanexedens ALDC reveals multiple alkylsuccinate synthase gene clusters.</title>
        <authorList>
            <person name="Callaghan A.V."/>
            <person name="Davidova I.A."/>
            <person name="Duncan K.E."/>
            <person name="Morris B."/>
            <person name="McInerney M.J."/>
        </authorList>
    </citation>
    <scope>NUCLEOTIDE SEQUENCE [LARGE SCALE GENOMIC DNA]</scope>
    <source>
        <strain evidence="1 2">ALDC</strain>
    </source>
</reference>
<dbReference type="SUPFAM" id="SSF102114">
    <property type="entry name" value="Radical SAM enzymes"/>
    <property type="match status" value="1"/>
</dbReference>
<dbReference type="PANTHER" id="PTHR37822:SF2">
    <property type="entry name" value="SPORE PHOTOPRODUCT LYASE"/>
    <property type="match status" value="1"/>
</dbReference>
<dbReference type="RefSeq" id="WP_137424664.1">
    <property type="nucleotide sequence ID" value="NZ_CP040098.1"/>
</dbReference>
<accession>A0A4P8L424</accession>
<gene>
    <name evidence="1" type="ORF">FDQ92_10045</name>
</gene>
<evidence type="ECO:0000313" key="1">
    <source>
        <dbReference type="EMBL" id="QCQ22473.1"/>
    </source>
</evidence>